<dbReference type="OrthoDB" id="9770043at2"/>
<dbReference type="EMBL" id="CP041616">
    <property type="protein sequence ID" value="QDO88176.1"/>
    <property type="molecule type" value="Genomic_DNA"/>
</dbReference>
<evidence type="ECO:0000256" key="1">
    <source>
        <dbReference type="SAM" id="SignalP"/>
    </source>
</evidence>
<dbReference type="KEGG" id="orz:FNH13_07325"/>
<dbReference type="Gene3D" id="2.60.40.2700">
    <property type="match status" value="1"/>
</dbReference>
<sequence>MVNPARSLSKPLRVATTLALALGLTALPTVAQADGADVTAPSVTTVSGTSYTVPSGSGYEKISFKLYDAGKVDKVVLNGVERDLANNVWSDLNFVKPGTFGAVLGHNTLEVFDVAGNVTTVDFVLNTKAPTVTVKDGDNFTARDGETYEKVSFSLFDAGKVDKVVLNGVVKDLADNVWSDLNFVKPGAFGAVLGENTLEVFDVAGNVTSVNFVLSATAPTVTVKDTEGYTITDGDDFEMVSFKLFDAGKVDKVVLNGVVKDLSNNAWSDLNFVKPGVFGAVLGDNTLEVFDISGNKTTVNFTLVLPRVTADTLGITSSLPRGWIKQGATLTVDEGTWSPTPQFSYQWFRDGVAIEWATGQSFKLAGARFPEGVVITVEVTGSAEGHRPTTVTHSVTTVR</sequence>
<reference evidence="2 3" key="1">
    <citation type="submission" date="2019-07" db="EMBL/GenBank/DDBJ databases">
        <title>complete genome sequencing of Ornithinimicrobium sp. H23M54.</title>
        <authorList>
            <person name="Bae J.-W."/>
            <person name="Lee S.-Y."/>
        </authorList>
    </citation>
    <scope>NUCLEOTIDE SEQUENCE [LARGE SCALE GENOMIC DNA]</scope>
    <source>
        <strain evidence="2 3">H23M54</strain>
    </source>
</reference>
<name>A0A516G9H2_9MICO</name>
<feature type="signal peptide" evidence="1">
    <location>
        <begin position="1"/>
        <end position="33"/>
    </location>
</feature>
<organism evidence="2 3">
    <name type="scientific">Ornithinimicrobium ciconiae</name>
    <dbReference type="NCBI Taxonomy" id="2594265"/>
    <lineage>
        <taxon>Bacteria</taxon>
        <taxon>Bacillati</taxon>
        <taxon>Actinomycetota</taxon>
        <taxon>Actinomycetes</taxon>
        <taxon>Micrococcales</taxon>
        <taxon>Ornithinimicrobiaceae</taxon>
        <taxon>Ornithinimicrobium</taxon>
    </lineage>
</organism>
<keyword evidence="1" id="KW-0732">Signal</keyword>
<dbReference type="AlphaFoldDB" id="A0A516G9H2"/>
<dbReference type="RefSeq" id="WP_143782851.1">
    <property type="nucleotide sequence ID" value="NZ_CP041616.1"/>
</dbReference>
<protein>
    <submittedName>
        <fullName evidence="2">Uncharacterized protein</fullName>
    </submittedName>
</protein>
<dbReference type="Proteomes" id="UP000315395">
    <property type="component" value="Chromosome"/>
</dbReference>
<feature type="chain" id="PRO_5021778662" evidence="1">
    <location>
        <begin position="34"/>
        <end position="399"/>
    </location>
</feature>
<gene>
    <name evidence="2" type="ORF">FNH13_07325</name>
</gene>
<proteinExistence type="predicted"/>
<evidence type="ECO:0000313" key="2">
    <source>
        <dbReference type="EMBL" id="QDO88176.1"/>
    </source>
</evidence>
<keyword evidence="3" id="KW-1185">Reference proteome</keyword>
<evidence type="ECO:0000313" key="3">
    <source>
        <dbReference type="Proteomes" id="UP000315395"/>
    </source>
</evidence>
<accession>A0A516G9H2</accession>